<gene>
    <name evidence="3" type="ORF">RchiOBHm_Chr0c21g0500371</name>
</gene>
<dbReference type="InterPro" id="IPR032675">
    <property type="entry name" value="LRR_dom_sf"/>
</dbReference>
<dbReference type="SUPFAM" id="SSF52058">
    <property type="entry name" value="L domain-like"/>
    <property type="match status" value="1"/>
</dbReference>
<dbReference type="InterPro" id="IPR055414">
    <property type="entry name" value="LRR_R13L4/SHOC2-like"/>
</dbReference>
<dbReference type="Pfam" id="PF23598">
    <property type="entry name" value="LRR_14"/>
    <property type="match status" value="1"/>
</dbReference>
<dbReference type="PANTHER" id="PTHR15140:SF57">
    <property type="entry name" value="RX N-TERMINAL DOMAIN-CONTAINING PROTEIN"/>
    <property type="match status" value="1"/>
</dbReference>
<organism evidence="3 4">
    <name type="scientific">Rosa chinensis</name>
    <name type="common">China rose</name>
    <dbReference type="NCBI Taxonomy" id="74649"/>
    <lineage>
        <taxon>Eukaryota</taxon>
        <taxon>Viridiplantae</taxon>
        <taxon>Streptophyta</taxon>
        <taxon>Embryophyta</taxon>
        <taxon>Tracheophyta</taxon>
        <taxon>Spermatophyta</taxon>
        <taxon>Magnoliopsida</taxon>
        <taxon>eudicotyledons</taxon>
        <taxon>Gunneridae</taxon>
        <taxon>Pentapetalae</taxon>
        <taxon>rosids</taxon>
        <taxon>fabids</taxon>
        <taxon>Rosales</taxon>
        <taxon>Rosaceae</taxon>
        <taxon>Rosoideae</taxon>
        <taxon>Rosoideae incertae sedis</taxon>
        <taxon>Rosa</taxon>
    </lineage>
</organism>
<evidence type="ECO:0000256" key="1">
    <source>
        <dbReference type="ARBA" id="ARBA00022737"/>
    </source>
</evidence>
<dbReference type="EMBL" id="PDCK01000020">
    <property type="protein sequence ID" value="PRQ60953.1"/>
    <property type="molecule type" value="Genomic_DNA"/>
</dbReference>
<dbReference type="Gramene" id="PRQ60953">
    <property type="protein sequence ID" value="PRQ60953"/>
    <property type="gene ID" value="RchiOBHm_Chr0c21g0500371"/>
</dbReference>
<keyword evidence="4" id="KW-1185">Reference proteome</keyword>
<feature type="domain" description="Disease resistance R13L4/SHOC-2-like LRR" evidence="2">
    <location>
        <begin position="6"/>
        <end position="119"/>
    </location>
</feature>
<accession>A0A2P6SQK7</accession>
<keyword evidence="1" id="KW-0677">Repeat</keyword>
<dbReference type="AlphaFoldDB" id="A0A2P6SQK7"/>
<dbReference type="Gene3D" id="3.80.10.10">
    <property type="entry name" value="Ribonuclease Inhibitor"/>
    <property type="match status" value="1"/>
</dbReference>
<dbReference type="Proteomes" id="UP000238479">
    <property type="component" value="Unassembled WGS sequence"/>
</dbReference>
<reference evidence="3 4" key="1">
    <citation type="journal article" date="2018" name="Nat. Genet.">
        <title>The Rosa genome provides new insights in the design of modern roses.</title>
        <authorList>
            <person name="Bendahmane M."/>
        </authorList>
    </citation>
    <scope>NUCLEOTIDE SEQUENCE [LARGE SCALE GENOMIC DNA]</scope>
    <source>
        <strain evidence="4">cv. Old Blush</strain>
    </source>
</reference>
<evidence type="ECO:0000313" key="4">
    <source>
        <dbReference type="Proteomes" id="UP000238479"/>
    </source>
</evidence>
<dbReference type="OMA" id="RSINCAI"/>
<name>A0A2P6SQK7_ROSCH</name>
<comment type="caution">
    <text evidence="3">The sequence shown here is derived from an EMBL/GenBank/DDBJ whole genome shotgun (WGS) entry which is preliminary data.</text>
</comment>
<evidence type="ECO:0000313" key="3">
    <source>
        <dbReference type="EMBL" id="PRQ60953.1"/>
    </source>
</evidence>
<evidence type="ECO:0000259" key="2">
    <source>
        <dbReference type="Pfam" id="PF23598"/>
    </source>
</evidence>
<dbReference type="STRING" id="74649.A0A2P6SQK7"/>
<sequence length="175" mass="20323">MTFPLVAPLYLQRLYLEGQLERVPRWISELTSLTKIGLKWSKLKARDDPLQALQALPNLMELNLIDYYTGEELTFKAQTFKKLMVLIIEQFDELKVVKIEDGAMPQLKRLTMCKCQNLKSLPEGVAGLNALKKSDGMRCPMNSLQWFKNVVSAYSSHPFLEIFRNRNIFHCRNTR</sequence>
<protein>
    <submittedName>
        <fullName evidence="3">Putative leucine-rich repeat domain, L domain-containing protein</fullName>
    </submittedName>
</protein>
<dbReference type="PANTHER" id="PTHR15140">
    <property type="entry name" value="TUBULIN-SPECIFIC CHAPERONE E"/>
    <property type="match status" value="1"/>
</dbReference>
<proteinExistence type="predicted"/>